<evidence type="ECO:0000256" key="1">
    <source>
        <dbReference type="ARBA" id="ARBA00000085"/>
    </source>
</evidence>
<dbReference type="InterPro" id="IPR003594">
    <property type="entry name" value="HATPase_dom"/>
</dbReference>
<dbReference type="SUPFAM" id="SSF47384">
    <property type="entry name" value="Homodimeric domain of signal transducing histidine kinase"/>
    <property type="match status" value="1"/>
</dbReference>
<evidence type="ECO:0000256" key="2">
    <source>
        <dbReference type="ARBA" id="ARBA00012438"/>
    </source>
</evidence>
<evidence type="ECO:0000256" key="8">
    <source>
        <dbReference type="ARBA" id="ARBA00023012"/>
    </source>
</evidence>
<accession>A0A4Q1AUP6</accession>
<organism evidence="11 12">
    <name type="scientific">Halarcobacter ebronensis</name>
    <dbReference type="NCBI Taxonomy" id="1462615"/>
    <lineage>
        <taxon>Bacteria</taxon>
        <taxon>Pseudomonadati</taxon>
        <taxon>Campylobacterota</taxon>
        <taxon>Epsilonproteobacteria</taxon>
        <taxon>Campylobacterales</taxon>
        <taxon>Arcobacteraceae</taxon>
        <taxon>Halarcobacter</taxon>
    </lineage>
</organism>
<keyword evidence="4" id="KW-0808">Transferase</keyword>
<dbReference type="PRINTS" id="PR00344">
    <property type="entry name" value="BCTRLSENSOR"/>
</dbReference>
<dbReference type="Proteomes" id="UP000289758">
    <property type="component" value="Unassembled WGS sequence"/>
</dbReference>
<keyword evidence="7" id="KW-0067">ATP-binding</keyword>
<dbReference type="GO" id="GO:0000155">
    <property type="term" value="F:phosphorelay sensor kinase activity"/>
    <property type="evidence" value="ECO:0007669"/>
    <property type="project" value="InterPro"/>
</dbReference>
<proteinExistence type="predicted"/>
<gene>
    <name evidence="11" type="ORF">CRV07_01025</name>
</gene>
<feature type="transmembrane region" description="Helical" evidence="9">
    <location>
        <begin position="12"/>
        <end position="33"/>
    </location>
</feature>
<keyword evidence="5" id="KW-0547">Nucleotide-binding</keyword>
<evidence type="ECO:0000313" key="12">
    <source>
        <dbReference type="Proteomes" id="UP000289758"/>
    </source>
</evidence>
<dbReference type="Pfam" id="PF00512">
    <property type="entry name" value="HisKA"/>
    <property type="match status" value="1"/>
</dbReference>
<comment type="caution">
    <text evidence="11">The sequence shown here is derived from an EMBL/GenBank/DDBJ whole genome shotgun (WGS) entry which is preliminary data.</text>
</comment>
<protein>
    <recommendedName>
        <fullName evidence="2">histidine kinase</fullName>
        <ecNumber evidence="2">2.7.13.3</ecNumber>
    </recommendedName>
</protein>
<evidence type="ECO:0000256" key="9">
    <source>
        <dbReference type="SAM" id="Phobius"/>
    </source>
</evidence>
<keyword evidence="6" id="KW-0418">Kinase</keyword>
<dbReference type="InterPro" id="IPR003661">
    <property type="entry name" value="HisK_dim/P_dom"/>
</dbReference>
<comment type="catalytic activity">
    <reaction evidence="1">
        <text>ATP + protein L-histidine = ADP + protein N-phospho-L-histidine.</text>
        <dbReference type="EC" id="2.7.13.3"/>
    </reaction>
</comment>
<evidence type="ECO:0000256" key="7">
    <source>
        <dbReference type="ARBA" id="ARBA00022840"/>
    </source>
</evidence>
<dbReference type="InterPro" id="IPR036890">
    <property type="entry name" value="HATPase_C_sf"/>
</dbReference>
<evidence type="ECO:0000256" key="4">
    <source>
        <dbReference type="ARBA" id="ARBA00022679"/>
    </source>
</evidence>
<dbReference type="EMBL" id="PDKK01000001">
    <property type="protein sequence ID" value="RXK08415.1"/>
    <property type="molecule type" value="Genomic_DNA"/>
</dbReference>
<dbReference type="GO" id="GO:0005524">
    <property type="term" value="F:ATP binding"/>
    <property type="evidence" value="ECO:0007669"/>
    <property type="project" value="UniProtKB-KW"/>
</dbReference>
<keyword evidence="12" id="KW-1185">Reference proteome</keyword>
<evidence type="ECO:0000313" key="11">
    <source>
        <dbReference type="EMBL" id="RXK08415.1"/>
    </source>
</evidence>
<dbReference type="Gene3D" id="3.30.565.10">
    <property type="entry name" value="Histidine kinase-like ATPase, C-terminal domain"/>
    <property type="match status" value="1"/>
</dbReference>
<name>A0A4Q1AUP6_9BACT</name>
<dbReference type="SMART" id="SM00388">
    <property type="entry name" value="HisKA"/>
    <property type="match status" value="1"/>
</dbReference>
<dbReference type="PANTHER" id="PTHR43065:SF10">
    <property type="entry name" value="PEROXIDE STRESS-ACTIVATED HISTIDINE KINASE MAK3"/>
    <property type="match status" value="1"/>
</dbReference>
<dbReference type="OrthoDB" id="9805967at2"/>
<evidence type="ECO:0000256" key="6">
    <source>
        <dbReference type="ARBA" id="ARBA00022777"/>
    </source>
</evidence>
<dbReference type="Gene3D" id="1.10.287.130">
    <property type="match status" value="1"/>
</dbReference>
<keyword evidence="9" id="KW-0812">Transmembrane</keyword>
<keyword evidence="3" id="KW-0597">Phosphoprotein</keyword>
<dbReference type="PANTHER" id="PTHR43065">
    <property type="entry name" value="SENSOR HISTIDINE KINASE"/>
    <property type="match status" value="1"/>
</dbReference>
<feature type="transmembrane region" description="Helical" evidence="9">
    <location>
        <begin position="39"/>
        <end position="59"/>
    </location>
</feature>
<dbReference type="SUPFAM" id="SSF55874">
    <property type="entry name" value="ATPase domain of HSP90 chaperone/DNA topoisomerase II/histidine kinase"/>
    <property type="match status" value="1"/>
</dbReference>
<dbReference type="PROSITE" id="PS50109">
    <property type="entry name" value="HIS_KIN"/>
    <property type="match status" value="1"/>
</dbReference>
<dbReference type="SMART" id="SM00387">
    <property type="entry name" value="HATPase_c"/>
    <property type="match status" value="1"/>
</dbReference>
<dbReference type="Pfam" id="PF02518">
    <property type="entry name" value="HATPase_c"/>
    <property type="match status" value="1"/>
</dbReference>
<keyword evidence="9" id="KW-1133">Transmembrane helix</keyword>
<dbReference type="InterPro" id="IPR005467">
    <property type="entry name" value="His_kinase_dom"/>
</dbReference>
<dbReference type="InterPro" id="IPR004358">
    <property type="entry name" value="Sig_transdc_His_kin-like_C"/>
</dbReference>
<dbReference type="AlphaFoldDB" id="A0A4Q1AUP6"/>
<evidence type="ECO:0000256" key="5">
    <source>
        <dbReference type="ARBA" id="ARBA00022741"/>
    </source>
</evidence>
<dbReference type="InterPro" id="IPR036097">
    <property type="entry name" value="HisK_dim/P_sf"/>
</dbReference>
<feature type="domain" description="Histidine kinase" evidence="10">
    <location>
        <begin position="108"/>
        <end position="325"/>
    </location>
</feature>
<dbReference type="CDD" id="cd00082">
    <property type="entry name" value="HisKA"/>
    <property type="match status" value="1"/>
</dbReference>
<sequence>MKIQEKRVLCFIKVVPSMVTILFYISIISFLFYNQKELLTLYFNKLSLIFLIITALIFFSSHFISKILENYFINYKKELKKELEKNRKKDSLLFQQSKMATIGELLSNISHQWRQPLSIITTAATAIQLQKELKETNEKQELKNLEGIVTSAKYLSQTIEDFRNFYNPNVPKKEFFISHALESSLKIIKTQLYKYNITIEKEIEDFPLYGVESEFTQVLLNLLNNAKEEFKKNPTAKNILKLRSYKDKKNYFIIISDNAGGIKTENISKIFDPYFTTKHHSQGTGIGLYMSQKIISEHFKGNISAKNSENLDYKGAVFTIKIPLE</sequence>
<dbReference type="RefSeq" id="WP_129085987.1">
    <property type="nucleotide sequence ID" value="NZ_CP053836.1"/>
</dbReference>
<dbReference type="EC" id="2.7.13.3" evidence="2"/>
<evidence type="ECO:0000256" key="3">
    <source>
        <dbReference type="ARBA" id="ARBA00022553"/>
    </source>
</evidence>
<evidence type="ECO:0000259" key="10">
    <source>
        <dbReference type="PROSITE" id="PS50109"/>
    </source>
</evidence>
<keyword evidence="8" id="KW-0902">Two-component regulatory system</keyword>
<keyword evidence="9" id="KW-0472">Membrane</keyword>
<reference evidence="11 12" key="1">
    <citation type="submission" date="2017-10" db="EMBL/GenBank/DDBJ databases">
        <title>Genomics of the genus Arcobacter.</title>
        <authorList>
            <person name="Perez-Cataluna A."/>
            <person name="Figueras M.J."/>
        </authorList>
    </citation>
    <scope>NUCLEOTIDE SEQUENCE [LARGE SCALE GENOMIC DNA]</scope>
    <source>
        <strain evidence="11 12">CECT 8441</strain>
    </source>
</reference>